<feature type="region of interest" description="Disordered" evidence="1">
    <location>
        <begin position="93"/>
        <end position="252"/>
    </location>
</feature>
<gene>
    <name evidence="2" type="ORF">NQ318_007289</name>
</gene>
<accession>A0AAV8Z0G0</accession>
<evidence type="ECO:0000313" key="3">
    <source>
        <dbReference type="Proteomes" id="UP001162162"/>
    </source>
</evidence>
<feature type="compositionally biased region" description="Basic and acidic residues" evidence="1">
    <location>
        <begin position="220"/>
        <end position="244"/>
    </location>
</feature>
<dbReference type="Proteomes" id="UP001162162">
    <property type="component" value="Unassembled WGS sequence"/>
</dbReference>
<evidence type="ECO:0000256" key="1">
    <source>
        <dbReference type="SAM" id="MobiDB-lite"/>
    </source>
</evidence>
<organism evidence="2 3">
    <name type="scientific">Aromia moschata</name>
    <dbReference type="NCBI Taxonomy" id="1265417"/>
    <lineage>
        <taxon>Eukaryota</taxon>
        <taxon>Metazoa</taxon>
        <taxon>Ecdysozoa</taxon>
        <taxon>Arthropoda</taxon>
        <taxon>Hexapoda</taxon>
        <taxon>Insecta</taxon>
        <taxon>Pterygota</taxon>
        <taxon>Neoptera</taxon>
        <taxon>Endopterygota</taxon>
        <taxon>Coleoptera</taxon>
        <taxon>Polyphaga</taxon>
        <taxon>Cucujiformia</taxon>
        <taxon>Chrysomeloidea</taxon>
        <taxon>Cerambycidae</taxon>
        <taxon>Cerambycinae</taxon>
        <taxon>Callichromatini</taxon>
        <taxon>Aromia</taxon>
    </lineage>
</organism>
<evidence type="ECO:0000313" key="2">
    <source>
        <dbReference type="EMBL" id="KAJ8957076.1"/>
    </source>
</evidence>
<keyword evidence="3" id="KW-1185">Reference proteome</keyword>
<comment type="caution">
    <text evidence="2">The sequence shown here is derived from an EMBL/GenBank/DDBJ whole genome shotgun (WGS) entry which is preliminary data.</text>
</comment>
<sequence>MNSVDFLSTNKDITYEIRTEIKRTTTLQRKTKDLYPIRTLKRLRVVKREPELKLEGRFECQPEYRKAYIDYLIREKRPVDQKQRAFQLVCTDDTSNQEEAKENVSEGEQPVAAANEETNGEVEQSTSHLTVPAIVKDSSSRSSVSSSATSTTKPPTQSAFGPKLSQKKTQRSLTPSPLPHSGRRSRVGSRDVSPQLVPDLAAMPHRRGNLSPSPAARDTSSLERNRWTNASRSDKAFFVLDDRAPRKKSSYQ</sequence>
<dbReference type="EMBL" id="JAPWTK010000025">
    <property type="protein sequence ID" value="KAJ8957076.1"/>
    <property type="molecule type" value="Genomic_DNA"/>
</dbReference>
<reference evidence="2" key="1">
    <citation type="journal article" date="2023" name="Insect Mol. Biol.">
        <title>Genome sequencing provides insights into the evolution of gene families encoding plant cell wall-degrading enzymes in longhorned beetles.</title>
        <authorList>
            <person name="Shin N.R."/>
            <person name="Okamura Y."/>
            <person name="Kirsch R."/>
            <person name="Pauchet Y."/>
        </authorList>
    </citation>
    <scope>NUCLEOTIDE SEQUENCE</scope>
    <source>
        <strain evidence="2">AMC_N1</strain>
    </source>
</reference>
<name>A0AAV8Z0G0_9CUCU</name>
<feature type="compositionally biased region" description="Low complexity" evidence="1">
    <location>
        <begin position="140"/>
        <end position="152"/>
    </location>
</feature>
<proteinExistence type="predicted"/>
<dbReference type="AlphaFoldDB" id="A0AAV8Z0G0"/>
<protein>
    <submittedName>
        <fullName evidence="2">Uncharacterized protein</fullName>
    </submittedName>
</protein>